<evidence type="ECO:0000256" key="2">
    <source>
        <dbReference type="ARBA" id="ARBA00022605"/>
    </source>
</evidence>
<dbReference type="Pfam" id="PF14805">
    <property type="entry name" value="THDPS_N_2"/>
    <property type="match status" value="1"/>
</dbReference>
<dbReference type="OrthoDB" id="9775362at2"/>
<evidence type="ECO:0000256" key="4">
    <source>
        <dbReference type="ARBA" id="ARBA00022737"/>
    </source>
</evidence>
<dbReference type="InterPro" id="IPR037133">
    <property type="entry name" value="THP_succinylTrfase_N_sf"/>
</dbReference>
<dbReference type="GO" id="GO:0008666">
    <property type="term" value="F:2,3,4,5-tetrahydropyridine-2,6-dicarboxylate N-succinyltransferase activity"/>
    <property type="evidence" value="ECO:0007669"/>
    <property type="project" value="UniProtKB-EC"/>
</dbReference>
<keyword evidence="2" id="KW-0028">Amino-acid biosynthesis</keyword>
<dbReference type="GO" id="GO:0009085">
    <property type="term" value="P:lysine biosynthetic process"/>
    <property type="evidence" value="ECO:0007669"/>
    <property type="project" value="UniProtKB-KW"/>
</dbReference>
<evidence type="ECO:0000256" key="1">
    <source>
        <dbReference type="ARBA" id="ARBA00007274"/>
    </source>
</evidence>
<dbReference type="Gene3D" id="2.160.10.10">
    <property type="entry name" value="Hexapeptide repeat proteins"/>
    <property type="match status" value="1"/>
</dbReference>
<dbReference type="AlphaFoldDB" id="A0A2S9YGD9"/>
<keyword evidence="10" id="KW-1185">Reference proteome</keyword>
<evidence type="ECO:0000259" key="8">
    <source>
        <dbReference type="Pfam" id="PF14805"/>
    </source>
</evidence>
<evidence type="ECO:0000256" key="3">
    <source>
        <dbReference type="ARBA" id="ARBA00022679"/>
    </source>
</evidence>
<organism evidence="9 10">
    <name type="scientific">Enhygromyxa salina</name>
    <dbReference type="NCBI Taxonomy" id="215803"/>
    <lineage>
        <taxon>Bacteria</taxon>
        <taxon>Pseudomonadati</taxon>
        <taxon>Myxococcota</taxon>
        <taxon>Polyangia</taxon>
        <taxon>Nannocystales</taxon>
        <taxon>Nannocystaceae</taxon>
        <taxon>Enhygromyxa</taxon>
    </lineage>
</organism>
<dbReference type="InterPro" id="IPR018357">
    <property type="entry name" value="Hexapep_transf_CS"/>
</dbReference>
<dbReference type="EC" id="2.3.1.117" evidence="9"/>
<dbReference type="GO" id="GO:0019877">
    <property type="term" value="P:diaminopimelate biosynthetic process"/>
    <property type="evidence" value="ECO:0007669"/>
    <property type="project" value="UniProtKB-KW"/>
</dbReference>
<gene>
    <name evidence="9" type="primary">dapD</name>
    <name evidence="9" type="ORF">ENSA5_10710</name>
</gene>
<dbReference type="Pfam" id="PF14602">
    <property type="entry name" value="Hexapep_2"/>
    <property type="match status" value="1"/>
</dbReference>
<dbReference type="PROSITE" id="PS00101">
    <property type="entry name" value="HEXAPEP_TRANSFERASES"/>
    <property type="match status" value="1"/>
</dbReference>
<dbReference type="PANTHER" id="PTHR43300">
    <property type="entry name" value="ACETYLTRANSFERASE"/>
    <property type="match status" value="1"/>
</dbReference>
<sequence length="275" mass="29515">MSENLQRLIRAVYDDRSLLAQTEYAEAVEATIDLLDRGELRVAEPGESPESDWVVHAWVKQAILLYFGLTKLETIEIGPYEYYDKIPLKRGWAEAGVRVVPPATARRGAFIERGAVLMPSYVNIGARIGGGTMVDTWATVGSCAQIGRDVHLSGGVGIGGVLEPPGATPVIIEDGCFIGSRAIVVEGVRVEREAVLGANVVITASTPIIDVSGPEPVEYRGRVPARSVVIPGTRTKSFAAGDFQLAAALIIGRRKQSTNMRTSLNDALRDFAVSV</sequence>
<dbReference type="RefSeq" id="WP_106390511.1">
    <property type="nucleotide sequence ID" value="NZ_PVNK01000062.1"/>
</dbReference>
<evidence type="ECO:0000313" key="9">
    <source>
        <dbReference type="EMBL" id="PRQ04112.1"/>
    </source>
</evidence>
<keyword evidence="4" id="KW-0677">Repeat</keyword>
<comment type="caution">
    <text evidence="9">The sequence shown here is derived from an EMBL/GenBank/DDBJ whole genome shotgun (WGS) entry which is preliminary data.</text>
</comment>
<name>A0A2S9YGD9_9BACT</name>
<dbReference type="InterPro" id="IPR050179">
    <property type="entry name" value="Trans_hexapeptide_repeat"/>
</dbReference>
<reference evidence="9 10" key="1">
    <citation type="submission" date="2018-03" db="EMBL/GenBank/DDBJ databases">
        <title>Draft Genome Sequences of the Obligatory Marine Myxobacteria Enhygromyxa salina SWB005.</title>
        <authorList>
            <person name="Poehlein A."/>
            <person name="Moghaddam J.A."/>
            <person name="Harms H."/>
            <person name="Alanjari M."/>
            <person name="Koenig G.M."/>
            <person name="Daniel R."/>
            <person name="Schaeberle T.F."/>
        </authorList>
    </citation>
    <scope>NUCLEOTIDE SEQUENCE [LARGE SCALE GENOMIC DNA]</scope>
    <source>
        <strain evidence="9 10">SWB005</strain>
    </source>
</reference>
<accession>A0A2S9YGD9</accession>
<dbReference type="Gene3D" id="1.10.166.10">
    <property type="entry name" value="Tetrahydrodipicolinate-N-succinyltransferase, N-terminal domain"/>
    <property type="match status" value="1"/>
</dbReference>
<dbReference type="InterPro" id="IPR001451">
    <property type="entry name" value="Hexapep"/>
</dbReference>
<proteinExistence type="inferred from homology"/>
<dbReference type="PANTHER" id="PTHR43300:SF10">
    <property type="entry name" value="2,3,4,5-TETRAHYDROPYRIDINE-2,6-DICARBOXYLATE N-ACETYLTRANSFERASE"/>
    <property type="match status" value="1"/>
</dbReference>
<dbReference type="EMBL" id="PVNK01000062">
    <property type="protein sequence ID" value="PRQ04112.1"/>
    <property type="molecule type" value="Genomic_DNA"/>
</dbReference>
<dbReference type="Proteomes" id="UP000237968">
    <property type="component" value="Unassembled WGS sequence"/>
</dbReference>
<dbReference type="NCBIfam" id="NF008808">
    <property type="entry name" value="PRK11830.1"/>
    <property type="match status" value="1"/>
</dbReference>
<evidence type="ECO:0000256" key="7">
    <source>
        <dbReference type="ARBA" id="ARBA00023315"/>
    </source>
</evidence>
<comment type="similarity">
    <text evidence="1">Belongs to the transferase hexapeptide repeat family.</text>
</comment>
<protein>
    <submittedName>
        <fullName evidence="9">2,3,4,5-tetrahydropyridine-2,6-dicarboxylate N-succinyltransferase</fullName>
        <ecNumber evidence="9">2.3.1.117</ecNumber>
    </submittedName>
</protein>
<keyword evidence="5" id="KW-0220">Diaminopimelate biosynthesis</keyword>
<dbReference type="InterPro" id="IPR023180">
    <property type="entry name" value="THP_succinylTrfase_dom1"/>
</dbReference>
<dbReference type="CDD" id="cd03350">
    <property type="entry name" value="LbH_THP_succinylT"/>
    <property type="match status" value="1"/>
</dbReference>
<evidence type="ECO:0000256" key="6">
    <source>
        <dbReference type="ARBA" id="ARBA00023154"/>
    </source>
</evidence>
<keyword evidence="3 9" id="KW-0808">Transferase</keyword>
<keyword evidence="7 9" id="KW-0012">Acyltransferase</keyword>
<evidence type="ECO:0000313" key="10">
    <source>
        <dbReference type="Proteomes" id="UP000237968"/>
    </source>
</evidence>
<dbReference type="SUPFAM" id="SSF51161">
    <property type="entry name" value="Trimeric LpxA-like enzymes"/>
    <property type="match status" value="1"/>
</dbReference>
<feature type="domain" description="Tetrahydrodipicolinate-N-succinyltransferase chain A" evidence="8">
    <location>
        <begin position="4"/>
        <end position="69"/>
    </location>
</feature>
<dbReference type="InterPro" id="IPR011004">
    <property type="entry name" value="Trimer_LpxA-like_sf"/>
</dbReference>
<evidence type="ECO:0000256" key="5">
    <source>
        <dbReference type="ARBA" id="ARBA00022915"/>
    </source>
</evidence>
<keyword evidence="6" id="KW-0457">Lysine biosynthesis</keyword>